<dbReference type="InterPro" id="IPR011042">
    <property type="entry name" value="6-blade_b-propeller_TolB-like"/>
</dbReference>
<dbReference type="SUPFAM" id="SSF69304">
    <property type="entry name" value="Tricorn protease N-terminal domain"/>
    <property type="match status" value="1"/>
</dbReference>
<dbReference type="PANTHER" id="PTHR36842">
    <property type="entry name" value="PROTEIN TOLB HOMOLOG"/>
    <property type="match status" value="1"/>
</dbReference>
<accession>A0A9X2SA56</accession>
<dbReference type="AlphaFoldDB" id="A0A9X2SA56"/>
<gene>
    <name evidence="2" type="ORF">NQZ67_17825</name>
</gene>
<dbReference type="PROSITE" id="PS51257">
    <property type="entry name" value="PROKAR_LIPOPROTEIN"/>
    <property type="match status" value="1"/>
</dbReference>
<protein>
    <recommendedName>
        <fullName evidence="4">TolB protein</fullName>
    </recommendedName>
</protein>
<dbReference type="Proteomes" id="UP001141950">
    <property type="component" value="Unassembled WGS sequence"/>
</dbReference>
<evidence type="ECO:0008006" key="4">
    <source>
        <dbReference type="Google" id="ProtNLM"/>
    </source>
</evidence>
<comment type="caution">
    <text evidence="2">The sequence shown here is derived from an EMBL/GenBank/DDBJ whole genome shotgun (WGS) entry which is preliminary data.</text>
</comment>
<dbReference type="Gene3D" id="2.120.10.30">
    <property type="entry name" value="TolB, C-terminal domain"/>
    <property type="match status" value="1"/>
</dbReference>
<dbReference type="EMBL" id="JANIPJ010000013">
    <property type="protein sequence ID" value="MCR2805745.1"/>
    <property type="molecule type" value="Genomic_DNA"/>
</dbReference>
<reference evidence="2" key="1">
    <citation type="submission" date="2022-08" db="EMBL/GenBank/DDBJ databases">
        <title>The genomic sequence of strain Paenibacillus sp. SCIV0701.</title>
        <authorList>
            <person name="Zhao H."/>
        </authorList>
    </citation>
    <scope>NUCLEOTIDE SEQUENCE</scope>
    <source>
        <strain evidence="2">SCIV0701</strain>
    </source>
</reference>
<name>A0A9X2SA56_9BACL</name>
<evidence type="ECO:0000313" key="2">
    <source>
        <dbReference type="EMBL" id="MCR2805745.1"/>
    </source>
</evidence>
<proteinExistence type="predicted"/>
<keyword evidence="3" id="KW-1185">Reference proteome</keyword>
<feature type="chain" id="PRO_5040824946" description="TolB protein" evidence="1">
    <location>
        <begin position="24"/>
        <end position="373"/>
    </location>
</feature>
<keyword evidence="1" id="KW-0732">Signal</keyword>
<dbReference type="RefSeq" id="WP_257448560.1">
    <property type="nucleotide sequence ID" value="NZ_JANIPJ010000013.1"/>
</dbReference>
<evidence type="ECO:0000256" key="1">
    <source>
        <dbReference type="SAM" id="SignalP"/>
    </source>
</evidence>
<sequence length="373" mass="40458">MNRSKMKLIACVPVLLIGLAACSSDNTGDRTVIKEPGKTITVIDDAGKETSEPVVEVERIESLVQLELYGWLDEERVIVSRENESLAKMKLEELADSHPRSLYVYDLLTDDYEPLKEQDNAFLGGAALSPDKKHLIYQEYTLGDPVFHVMNLETRATFGLHGEPIGGAISAKWADDGTVIGASYAGGAYAASVTGEIDTIAGLEDDGALFLVEPTKDMIYYNTNSDSALMAFNRATKETASLGFDQAYDIVPSPDGTHLLVLQQNGSRKTLTLCDADGGSRKTIAEGTELGGISWSPDQRMIAYSMKGDANGTAIQGLQLYDLLTGETTPIAVDVEIESVSTHWNASGEKLAYTEWDGEQTSSHIVSLKYSLR</sequence>
<evidence type="ECO:0000313" key="3">
    <source>
        <dbReference type="Proteomes" id="UP001141950"/>
    </source>
</evidence>
<organism evidence="2 3">
    <name type="scientific">Paenibacillus soyae</name>
    <dbReference type="NCBI Taxonomy" id="2969249"/>
    <lineage>
        <taxon>Bacteria</taxon>
        <taxon>Bacillati</taxon>
        <taxon>Bacillota</taxon>
        <taxon>Bacilli</taxon>
        <taxon>Bacillales</taxon>
        <taxon>Paenibacillaceae</taxon>
        <taxon>Paenibacillus</taxon>
    </lineage>
</organism>
<feature type="signal peptide" evidence="1">
    <location>
        <begin position="1"/>
        <end position="23"/>
    </location>
</feature>